<evidence type="ECO:0000259" key="1">
    <source>
        <dbReference type="Pfam" id="PF00350"/>
    </source>
</evidence>
<dbReference type="RefSeq" id="WP_190383098.1">
    <property type="nucleotide sequence ID" value="NZ_JACJQT010000026.1"/>
</dbReference>
<proteinExistence type="predicted"/>
<reference evidence="2 3" key="1">
    <citation type="journal article" date="2020" name="ISME J.">
        <title>Comparative genomics reveals insights into cyanobacterial evolution and habitat adaptation.</title>
        <authorList>
            <person name="Chen M.Y."/>
            <person name="Teng W.K."/>
            <person name="Zhao L."/>
            <person name="Hu C.X."/>
            <person name="Zhou Y.K."/>
            <person name="Han B.P."/>
            <person name="Song L.R."/>
            <person name="Shu W.S."/>
        </authorList>
    </citation>
    <scope>NUCLEOTIDE SEQUENCE [LARGE SCALE GENOMIC DNA]</scope>
    <source>
        <strain evidence="2 3">FACHB-1040</strain>
    </source>
</reference>
<organism evidence="2 3">
    <name type="scientific">Aphanizomenon flos-aquae FACHB-1040</name>
    <dbReference type="NCBI Taxonomy" id="2692887"/>
    <lineage>
        <taxon>Bacteria</taxon>
        <taxon>Bacillati</taxon>
        <taxon>Cyanobacteriota</taxon>
        <taxon>Cyanophyceae</taxon>
        <taxon>Nostocales</taxon>
        <taxon>Aphanizomenonaceae</taxon>
        <taxon>Aphanizomenon</taxon>
    </lineage>
</organism>
<sequence>MIEGTMQQRVDELFKSALSDTNNQPGLEDFHHLLQRCQQQLHQPMRVAIVGLIKAGKSTMMNALLGEEVVATGNVEATFNVNFLRYGDRPSLLVHFKNGRSPEPKPFTELADLTLRADTHRDYLLSIKYIEVIYPSPILESFNLIDTPGLLSYYKDDSENTLQFLQLHGQELTDITQSEAQGADAVLYLFSHSLATEDKQTVEMFQGPTVGHVTPINAIGVLTKVDSYWSDPNASEPMEAGNRICQRLSSHPQIRNILYTIYPTCGFLAFGAQTLTKEEWEILTRLAQLLPEERMHKLIKDVRRFCDREYPDVPIPPSQRQELFKRLGQYGIWLAYTLIRSGVNNQTQLTAELLERSGIPQLRNLILSHFGHRSYLIKLSKVLQEIKVTSFRYQQNLQVTQQQVVNNVVGLFEKLEAQEHGFAELRVLRNYYDKKLDFDENEVTQMLEVTGESGTSCSERLGLGKLATINEMMPVAKARMHYWRKKAHDDFGSDHISITAAKVLASSYERILYRLQKAKEYLYF</sequence>
<dbReference type="Gene3D" id="3.40.50.300">
    <property type="entry name" value="P-loop containing nucleotide triphosphate hydrolases"/>
    <property type="match status" value="1"/>
</dbReference>
<dbReference type="EMBL" id="JACJQT010000026">
    <property type="protein sequence ID" value="MBD2278881.1"/>
    <property type="molecule type" value="Genomic_DNA"/>
</dbReference>
<name>A0ABR8BW69_APHFL</name>
<dbReference type="InterPro" id="IPR027417">
    <property type="entry name" value="P-loop_NTPase"/>
</dbReference>
<gene>
    <name evidence="2" type="ORF">H6F99_11430</name>
</gene>
<dbReference type="Pfam" id="PF00350">
    <property type="entry name" value="Dynamin_N"/>
    <property type="match status" value="1"/>
</dbReference>
<evidence type="ECO:0000313" key="2">
    <source>
        <dbReference type="EMBL" id="MBD2278881.1"/>
    </source>
</evidence>
<feature type="domain" description="Dynamin N-terminal" evidence="1">
    <location>
        <begin position="47"/>
        <end position="203"/>
    </location>
</feature>
<evidence type="ECO:0000313" key="3">
    <source>
        <dbReference type="Proteomes" id="UP000606721"/>
    </source>
</evidence>
<accession>A0ABR8BW69</accession>
<dbReference type="InterPro" id="IPR045063">
    <property type="entry name" value="Dynamin_N"/>
</dbReference>
<dbReference type="PANTHER" id="PTHR43681">
    <property type="entry name" value="TRANSMEMBRANE GTPASE FZO"/>
    <property type="match status" value="1"/>
</dbReference>
<dbReference type="SUPFAM" id="SSF52540">
    <property type="entry name" value="P-loop containing nucleoside triphosphate hydrolases"/>
    <property type="match status" value="1"/>
</dbReference>
<dbReference type="Proteomes" id="UP000606721">
    <property type="component" value="Unassembled WGS sequence"/>
</dbReference>
<comment type="caution">
    <text evidence="2">The sequence shown here is derived from an EMBL/GenBank/DDBJ whole genome shotgun (WGS) entry which is preliminary data.</text>
</comment>
<keyword evidence="3" id="KW-1185">Reference proteome</keyword>
<dbReference type="PANTHER" id="PTHR43681:SF1">
    <property type="entry name" value="SARCALUMENIN"/>
    <property type="match status" value="1"/>
</dbReference>
<dbReference type="InterPro" id="IPR051943">
    <property type="entry name" value="TRAFAC_Dynamin-like_GTPase"/>
</dbReference>
<protein>
    <submittedName>
        <fullName evidence="2">Dynamin family protein</fullName>
    </submittedName>
</protein>